<gene>
    <name evidence="1" type="ORF">MRB53_013720</name>
</gene>
<reference evidence="1 2" key="1">
    <citation type="journal article" date="2022" name="Hortic Res">
        <title>A haplotype resolved chromosomal level avocado genome allows analysis of novel avocado genes.</title>
        <authorList>
            <person name="Nath O."/>
            <person name="Fletcher S.J."/>
            <person name="Hayward A."/>
            <person name="Shaw L.M."/>
            <person name="Masouleh A.K."/>
            <person name="Furtado A."/>
            <person name="Henry R.J."/>
            <person name="Mitter N."/>
        </authorList>
    </citation>
    <scope>NUCLEOTIDE SEQUENCE [LARGE SCALE GENOMIC DNA]</scope>
    <source>
        <strain evidence="2">cv. Hass</strain>
    </source>
</reference>
<dbReference type="Proteomes" id="UP001234297">
    <property type="component" value="Chromosome 4"/>
</dbReference>
<sequence>MVFASGVSGVDVGVGDAAEFNSRDGKVEWKSCFQRIVVDARNEERNGRGRLRHVFEILVSGFGGVSARY</sequence>
<dbReference type="EMBL" id="CM056812">
    <property type="protein sequence ID" value="KAJ8617534.1"/>
    <property type="molecule type" value="Genomic_DNA"/>
</dbReference>
<evidence type="ECO:0000313" key="2">
    <source>
        <dbReference type="Proteomes" id="UP001234297"/>
    </source>
</evidence>
<evidence type="ECO:0000313" key="1">
    <source>
        <dbReference type="EMBL" id="KAJ8617534.1"/>
    </source>
</evidence>
<organism evidence="1 2">
    <name type="scientific">Persea americana</name>
    <name type="common">Avocado</name>
    <dbReference type="NCBI Taxonomy" id="3435"/>
    <lineage>
        <taxon>Eukaryota</taxon>
        <taxon>Viridiplantae</taxon>
        <taxon>Streptophyta</taxon>
        <taxon>Embryophyta</taxon>
        <taxon>Tracheophyta</taxon>
        <taxon>Spermatophyta</taxon>
        <taxon>Magnoliopsida</taxon>
        <taxon>Magnoliidae</taxon>
        <taxon>Laurales</taxon>
        <taxon>Lauraceae</taxon>
        <taxon>Persea</taxon>
    </lineage>
</organism>
<keyword evidence="2" id="KW-1185">Reference proteome</keyword>
<protein>
    <submittedName>
        <fullName evidence="1">Uncharacterized protein</fullName>
    </submittedName>
</protein>
<accession>A0ACC2K9B0</accession>
<proteinExistence type="predicted"/>
<name>A0ACC2K9B0_PERAE</name>
<comment type="caution">
    <text evidence="1">The sequence shown here is derived from an EMBL/GenBank/DDBJ whole genome shotgun (WGS) entry which is preliminary data.</text>
</comment>